<name>A0A8X6RYY5_TRICX</name>
<sequence>MTQNTKSFEKSLETLASVNPIPMHMQRAEVVVHLHLTTGNDVLCIYLHWVGFAADEAFPYGGHIRMKGDLCSIALHSIYIRLTASSDIYCTGWLGVKCSKSQARVLDE</sequence>
<accession>A0A8X6RYY5</accession>
<comment type="caution">
    <text evidence="1">The sequence shown here is derived from an EMBL/GenBank/DDBJ whole genome shotgun (WGS) entry which is preliminary data.</text>
</comment>
<organism evidence="1 2">
    <name type="scientific">Trichonephila clavipes</name>
    <name type="common">Golden silk orbweaver</name>
    <name type="synonym">Nephila clavipes</name>
    <dbReference type="NCBI Taxonomy" id="2585209"/>
    <lineage>
        <taxon>Eukaryota</taxon>
        <taxon>Metazoa</taxon>
        <taxon>Ecdysozoa</taxon>
        <taxon>Arthropoda</taxon>
        <taxon>Chelicerata</taxon>
        <taxon>Arachnida</taxon>
        <taxon>Araneae</taxon>
        <taxon>Araneomorphae</taxon>
        <taxon>Entelegynae</taxon>
        <taxon>Araneoidea</taxon>
        <taxon>Nephilidae</taxon>
        <taxon>Trichonephila</taxon>
    </lineage>
</organism>
<dbReference type="EMBL" id="BMAU01021240">
    <property type="protein sequence ID" value="GFY03734.1"/>
    <property type="molecule type" value="Genomic_DNA"/>
</dbReference>
<dbReference type="AlphaFoldDB" id="A0A8X6RYY5"/>
<evidence type="ECO:0000313" key="1">
    <source>
        <dbReference type="EMBL" id="GFY03734.1"/>
    </source>
</evidence>
<protein>
    <submittedName>
        <fullName evidence="1">Uncharacterized protein</fullName>
    </submittedName>
</protein>
<dbReference type="Proteomes" id="UP000887159">
    <property type="component" value="Unassembled WGS sequence"/>
</dbReference>
<reference evidence="1" key="1">
    <citation type="submission" date="2020-08" db="EMBL/GenBank/DDBJ databases">
        <title>Multicomponent nature underlies the extraordinary mechanical properties of spider dragline silk.</title>
        <authorList>
            <person name="Kono N."/>
            <person name="Nakamura H."/>
            <person name="Mori M."/>
            <person name="Yoshida Y."/>
            <person name="Ohtoshi R."/>
            <person name="Malay A.D."/>
            <person name="Moran D.A.P."/>
            <person name="Tomita M."/>
            <person name="Numata K."/>
            <person name="Arakawa K."/>
        </authorList>
    </citation>
    <scope>NUCLEOTIDE SEQUENCE</scope>
</reference>
<gene>
    <name evidence="1" type="ORF">TNCV_3666441</name>
</gene>
<keyword evidence="2" id="KW-1185">Reference proteome</keyword>
<proteinExistence type="predicted"/>
<evidence type="ECO:0000313" key="2">
    <source>
        <dbReference type="Proteomes" id="UP000887159"/>
    </source>
</evidence>